<comment type="caution">
    <text evidence="2">The sequence shown here is derived from an EMBL/GenBank/DDBJ whole genome shotgun (WGS) entry which is preliminary data.</text>
</comment>
<dbReference type="InterPro" id="IPR001296">
    <property type="entry name" value="Glyco_trans_1"/>
</dbReference>
<evidence type="ECO:0000259" key="1">
    <source>
        <dbReference type="Pfam" id="PF00534"/>
    </source>
</evidence>
<dbReference type="GO" id="GO:0016757">
    <property type="term" value="F:glycosyltransferase activity"/>
    <property type="evidence" value="ECO:0007669"/>
    <property type="project" value="UniProtKB-KW"/>
</dbReference>
<accession>A0ABU9DFN7</accession>
<feature type="domain" description="Glycosyl transferase family 1" evidence="1">
    <location>
        <begin position="198"/>
        <end position="358"/>
    </location>
</feature>
<keyword evidence="2" id="KW-0808">Transferase</keyword>
<reference evidence="2 3" key="1">
    <citation type="submission" date="2024-04" db="EMBL/GenBank/DDBJ databases">
        <title>draft genome sequnece of Paenibacillus filicis.</title>
        <authorList>
            <person name="Kim D.-U."/>
        </authorList>
    </citation>
    <scope>NUCLEOTIDE SEQUENCE [LARGE SCALE GENOMIC DNA]</scope>
    <source>
        <strain evidence="2 3">KACC14197</strain>
    </source>
</reference>
<dbReference type="EMBL" id="JBBPCC010000001">
    <property type="protein sequence ID" value="MEK8126942.1"/>
    <property type="molecule type" value="Genomic_DNA"/>
</dbReference>
<dbReference type="RefSeq" id="WP_341413983.1">
    <property type="nucleotide sequence ID" value="NZ_JBBPCC010000001.1"/>
</dbReference>
<dbReference type="PANTHER" id="PTHR12526">
    <property type="entry name" value="GLYCOSYLTRANSFERASE"/>
    <property type="match status" value="1"/>
</dbReference>
<keyword evidence="2" id="KW-0328">Glycosyltransferase</keyword>
<dbReference type="CDD" id="cd03801">
    <property type="entry name" value="GT4_PimA-like"/>
    <property type="match status" value="1"/>
</dbReference>
<name>A0ABU9DFN7_9BACL</name>
<dbReference type="Proteomes" id="UP001469365">
    <property type="component" value="Unassembled WGS sequence"/>
</dbReference>
<organism evidence="2 3">
    <name type="scientific">Paenibacillus filicis</name>
    <dbReference type="NCBI Taxonomy" id="669464"/>
    <lineage>
        <taxon>Bacteria</taxon>
        <taxon>Bacillati</taxon>
        <taxon>Bacillota</taxon>
        <taxon>Bacilli</taxon>
        <taxon>Bacillales</taxon>
        <taxon>Paenibacillaceae</taxon>
        <taxon>Paenibacillus</taxon>
    </lineage>
</organism>
<sequence length="380" mass="43213">MKKVLVLTKYYHPIRNGLSDHTVFMENLLREGSYTVSVICEQADSSGPPGEEAQHASVHLYRGYRDLFRVFARVCRMERPDVVLFQYVPHMWGQAGIAPVASLLPLWIALRFRVPVIAYLHELFVDWSTRPKPFLLALCHRLQLLTIGLSSRSLIITNNKRERLLKRGLWSHKVYRIPAGNVSGRKADHLRKPYYAYPYITWFGTISELQRLDQLVTAFAAIAEQQPDIRLVLIGGFDTGSPRMEALRRLAADLGIEERIVIRGFVDDDELSDTLHGSLANVYVEASGPSGRRGIIAAYLRSGKPIIAINGSETDHDFRHRENIYLVPDRDEEALAEAMLRVCADSGLRRSLEYGARKLYSETYSDRAILHKLTQVIENV</sequence>
<evidence type="ECO:0000313" key="3">
    <source>
        <dbReference type="Proteomes" id="UP001469365"/>
    </source>
</evidence>
<dbReference type="Pfam" id="PF00534">
    <property type="entry name" value="Glycos_transf_1"/>
    <property type="match status" value="1"/>
</dbReference>
<dbReference type="Gene3D" id="3.40.50.2000">
    <property type="entry name" value="Glycogen Phosphorylase B"/>
    <property type="match status" value="2"/>
</dbReference>
<gene>
    <name evidence="2" type="ORF">WMW72_03365</name>
</gene>
<evidence type="ECO:0000313" key="2">
    <source>
        <dbReference type="EMBL" id="MEK8126942.1"/>
    </source>
</evidence>
<dbReference type="EC" id="2.4.-.-" evidence="2"/>
<proteinExistence type="predicted"/>
<protein>
    <submittedName>
        <fullName evidence="2">Glycosyltransferase</fullName>
        <ecNumber evidence="2">2.4.-.-</ecNumber>
    </submittedName>
</protein>
<dbReference type="SUPFAM" id="SSF53756">
    <property type="entry name" value="UDP-Glycosyltransferase/glycogen phosphorylase"/>
    <property type="match status" value="1"/>
</dbReference>
<keyword evidence="3" id="KW-1185">Reference proteome</keyword>